<feature type="region of interest" description="Disordered" evidence="8">
    <location>
        <begin position="199"/>
        <end position="250"/>
    </location>
</feature>
<dbReference type="InterPro" id="IPR013083">
    <property type="entry name" value="Znf_RING/FYVE/PHD"/>
</dbReference>
<keyword evidence="2" id="KW-0479">Metal-binding</keyword>
<dbReference type="CDD" id="cd11685">
    <property type="entry name" value="UEV_TSG101-like"/>
    <property type="match status" value="1"/>
</dbReference>
<dbReference type="InterPro" id="IPR026254">
    <property type="entry name" value="RNF31-like"/>
</dbReference>
<dbReference type="GO" id="GO:0071797">
    <property type="term" value="C:LUBAC complex"/>
    <property type="evidence" value="ECO:0007669"/>
    <property type="project" value="InterPro"/>
</dbReference>
<feature type="compositionally biased region" description="Polar residues" evidence="8">
    <location>
        <begin position="205"/>
        <end position="222"/>
    </location>
</feature>
<dbReference type="InterPro" id="IPR016135">
    <property type="entry name" value="UBQ-conjugating_enzyme/RWD"/>
</dbReference>
<dbReference type="InterPro" id="IPR047540">
    <property type="entry name" value="BRcat_RBR_RNF31-like"/>
</dbReference>
<dbReference type="Proteomes" id="UP000829720">
    <property type="component" value="Unassembled WGS sequence"/>
</dbReference>
<dbReference type="PANTHER" id="PTHR16004:SF3">
    <property type="entry name" value="E3 UBIQUITIN-PROTEIN LIGASE RNF31"/>
    <property type="match status" value="1"/>
</dbReference>
<dbReference type="InterPro" id="IPR008883">
    <property type="entry name" value="UEV_N"/>
</dbReference>
<dbReference type="Gene3D" id="3.10.110.10">
    <property type="entry name" value="Ubiquitin Conjugating Enzyme"/>
    <property type="match status" value="1"/>
</dbReference>
<dbReference type="GO" id="GO:0097039">
    <property type="term" value="P:protein linear polyubiquitination"/>
    <property type="evidence" value="ECO:0007669"/>
    <property type="project" value="TreeGrafter"/>
</dbReference>
<dbReference type="EMBL" id="JAERUA010000003">
    <property type="protein sequence ID" value="KAI1902104.1"/>
    <property type="molecule type" value="Genomic_DNA"/>
</dbReference>
<evidence type="ECO:0000313" key="13">
    <source>
        <dbReference type="Proteomes" id="UP000829720"/>
    </source>
</evidence>
<evidence type="ECO:0000256" key="2">
    <source>
        <dbReference type="ARBA" id="ARBA00022723"/>
    </source>
</evidence>
<dbReference type="CDD" id="cd16631">
    <property type="entry name" value="mRING-HC-C4C4_RBR_HOIP"/>
    <property type="match status" value="1"/>
</dbReference>
<evidence type="ECO:0000313" key="12">
    <source>
        <dbReference type="EMBL" id="KAI1902104.1"/>
    </source>
</evidence>
<evidence type="ECO:0000256" key="3">
    <source>
        <dbReference type="ARBA" id="ARBA00022737"/>
    </source>
</evidence>
<protein>
    <submittedName>
        <fullName evidence="12">Uncharacterized protein</fullName>
    </submittedName>
</protein>
<dbReference type="GO" id="GO:0008270">
    <property type="term" value="F:zinc ion binding"/>
    <property type="evidence" value="ECO:0007669"/>
    <property type="project" value="UniProtKB-KW"/>
</dbReference>
<keyword evidence="13" id="KW-1185">Reference proteome</keyword>
<dbReference type="GO" id="GO:0036435">
    <property type="term" value="F:K48-linked polyubiquitin modification-dependent protein binding"/>
    <property type="evidence" value="ECO:0007669"/>
    <property type="project" value="TreeGrafter"/>
</dbReference>
<dbReference type="GO" id="GO:0070530">
    <property type="term" value="F:K63-linked polyubiquitin modification-dependent protein binding"/>
    <property type="evidence" value="ECO:0007669"/>
    <property type="project" value="TreeGrafter"/>
</dbReference>
<evidence type="ECO:0000256" key="5">
    <source>
        <dbReference type="ARBA" id="ARBA00022786"/>
    </source>
</evidence>
<dbReference type="PROSITE" id="PS51322">
    <property type="entry name" value="UEV"/>
    <property type="match status" value="1"/>
</dbReference>
<evidence type="ECO:0000259" key="10">
    <source>
        <dbReference type="PROSITE" id="PS51322"/>
    </source>
</evidence>
<evidence type="ECO:0000256" key="4">
    <source>
        <dbReference type="ARBA" id="ARBA00022771"/>
    </source>
</evidence>
<evidence type="ECO:0000256" key="7">
    <source>
        <dbReference type="PROSITE-ProRule" id="PRU00175"/>
    </source>
</evidence>
<comment type="caution">
    <text evidence="12">The sequence shown here is derived from an EMBL/GenBank/DDBJ whole genome shotgun (WGS) entry which is preliminary data.</text>
</comment>
<keyword evidence="6" id="KW-0862">Zinc</keyword>
<dbReference type="GO" id="GO:1990450">
    <property type="term" value="F:linear polyubiquitin binding"/>
    <property type="evidence" value="ECO:0007669"/>
    <property type="project" value="TreeGrafter"/>
</dbReference>
<dbReference type="Pfam" id="PF23222">
    <property type="entry name" value="RRM_PARP14_1"/>
    <property type="match status" value="1"/>
</dbReference>
<dbReference type="PROSITE" id="PS51873">
    <property type="entry name" value="TRIAD"/>
    <property type="match status" value="1"/>
</dbReference>
<evidence type="ECO:0000259" key="9">
    <source>
        <dbReference type="PROSITE" id="PS50089"/>
    </source>
</evidence>
<evidence type="ECO:0000256" key="6">
    <source>
        <dbReference type="ARBA" id="ARBA00022833"/>
    </source>
</evidence>
<organism evidence="12 13">
    <name type="scientific">Albula goreensis</name>
    <dbReference type="NCBI Taxonomy" id="1534307"/>
    <lineage>
        <taxon>Eukaryota</taxon>
        <taxon>Metazoa</taxon>
        <taxon>Chordata</taxon>
        <taxon>Craniata</taxon>
        <taxon>Vertebrata</taxon>
        <taxon>Euteleostomi</taxon>
        <taxon>Actinopterygii</taxon>
        <taxon>Neopterygii</taxon>
        <taxon>Teleostei</taxon>
        <taxon>Albuliformes</taxon>
        <taxon>Albulidae</taxon>
        <taxon>Albula</taxon>
    </lineage>
</organism>
<dbReference type="InterPro" id="IPR002867">
    <property type="entry name" value="IBR_dom"/>
</dbReference>
<dbReference type="CDD" id="cd20337">
    <property type="entry name" value="BRcat_RBR_HOIP"/>
    <property type="match status" value="1"/>
</dbReference>
<dbReference type="OrthoDB" id="9978677at2759"/>
<keyword evidence="4 7" id="KW-0863">Zinc-finger</keyword>
<dbReference type="InterPro" id="IPR044066">
    <property type="entry name" value="TRIAD_supradom"/>
</dbReference>
<keyword evidence="3" id="KW-0677">Repeat</keyword>
<keyword evidence="1" id="KW-0808">Transferase</keyword>
<dbReference type="InterPro" id="IPR057051">
    <property type="entry name" value="PARP14_RPM_1"/>
</dbReference>
<dbReference type="Pfam" id="PF22191">
    <property type="entry name" value="IBR_1"/>
    <property type="match status" value="1"/>
</dbReference>
<proteinExistence type="predicted"/>
<dbReference type="Pfam" id="PF01485">
    <property type="entry name" value="IBR"/>
    <property type="match status" value="1"/>
</dbReference>
<accession>A0A8T3E270</accession>
<sequence length="909" mass="102757">MSRVTADHEYEALTECRYGHPTETVADIRNVTAVYKDLHLYVDVYCFSNGDKKKLVNLSGTIAVVYEGNAYNIPVCIWLHDTHPKSPPKCLLRPSVTMMINPKCSCVDASGHVLLHCLSNWKLGWSNLTLVVEEMRAAFQRETPLYATYPNTVQTPSPARRSQSPVIAALTVRCVSVLHRSPLPVRFLDPYRQHFPDASLPYPRSPSTQHMAASSARTTPVSALQAAGDNTPPTRTRHSYSDPGTERGVRKSYTEELLDLGITFEAPSSHPSSSKNPFIQTNSATVLNATSSSTSDLDDLFKSLQLEKVAKAYQLDTNERALSPMWDKSGGDTDAISGDGDPMTGDRLVDNHQTVEVTQLPQGVNPGRMRNKLTIYFQSRHNGGGEVLDVQYPTEEPHQARVTFLDPRDAERVLTQAERVITVNEQHFPVQVKRVDHTQVPVPDGVPWDKANMFRSLLSLEGRSFAPEDVLEAVQSCRDLPSALRYLSHECPICREQVSFSKIITMTHCSCAFCESCFKAYFSSAIKEKSITSLVCPICGLPDVRGPGHMEVAMDYFNLLDTQIRHYLDPQTHELFQRKLRDCALQRMPNFRWCAHCSFGLLHEADRLRMDCPNCKKSTCSNCKSPWVSQHEGLSCEKFRMWQAQNNPEYQAARLDHLLSRNKIDCPKCKFRFYLSKGGCLHFKCTQCQYEFCGGCKRPFRLGSACDFSEECRTKGLHAHHPRDCFYHLRDWNVLRLLQLLQHHKVKVTIHPRVRGRGNPEERNHRGLCGVLEQREVGAQREEPCGEPAPVQYNGYCVRHYKECLVELINQHHLDPVVLFGRAEMVAELQRWKHPVPHTNPQEPEAEYLERLRKAVRQISLIGQRTLVEKSGISPSASCPSLGNHWGTAQNNPARGLPQDSQVLLLLND</sequence>
<dbReference type="InterPro" id="IPR012677">
    <property type="entry name" value="Nucleotide-bd_a/b_plait_sf"/>
</dbReference>
<reference evidence="12" key="1">
    <citation type="submission" date="2021-01" db="EMBL/GenBank/DDBJ databases">
        <authorList>
            <person name="Zahm M."/>
            <person name="Roques C."/>
            <person name="Cabau C."/>
            <person name="Klopp C."/>
            <person name="Donnadieu C."/>
            <person name="Jouanno E."/>
            <person name="Lampietro C."/>
            <person name="Louis A."/>
            <person name="Herpin A."/>
            <person name="Echchiki A."/>
            <person name="Berthelot C."/>
            <person name="Parey E."/>
            <person name="Roest-Crollius H."/>
            <person name="Braasch I."/>
            <person name="Postlethwait J."/>
            <person name="Bobe J."/>
            <person name="Montfort J."/>
            <person name="Bouchez O."/>
            <person name="Begum T."/>
            <person name="Mejri S."/>
            <person name="Adams A."/>
            <person name="Chen W.-J."/>
            <person name="Guiguen Y."/>
        </authorList>
    </citation>
    <scope>NUCLEOTIDE SEQUENCE</scope>
    <source>
        <tissue evidence="12">Blood</tissue>
    </source>
</reference>
<name>A0A8T3E270_9TELE</name>
<dbReference type="InterPro" id="IPR001841">
    <property type="entry name" value="Znf_RING"/>
</dbReference>
<dbReference type="InterPro" id="IPR041031">
    <property type="entry name" value="RNF31_C"/>
</dbReference>
<dbReference type="PROSITE" id="PS50089">
    <property type="entry name" value="ZF_RING_2"/>
    <property type="match status" value="1"/>
</dbReference>
<dbReference type="SMART" id="SM00184">
    <property type="entry name" value="RING"/>
    <property type="match status" value="1"/>
</dbReference>
<dbReference type="Gene3D" id="3.30.70.330">
    <property type="match status" value="1"/>
</dbReference>
<keyword evidence="5" id="KW-0833">Ubl conjugation pathway</keyword>
<evidence type="ECO:0000256" key="8">
    <source>
        <dbReference type="SAM" id="MobiDB-lite"/>
    </source>
</evidence>
<dbReference type="CDD" id="cd20351">
    <property type="entry name" value="Rcat_RBR_HOIP"/>
    <property type="match status" value="1"/>
</dbReference>
<dbReference type="AlphaFoldDB" id="A0A8T3E270"/>
<dbReference type="Gene3D" id="3.30.40.10">
    <property type="entry name" value="Zinc/RING finger domain, C3HC4 (zinc finger)"/>
    <property type="match status" value="1"/>
</dbReference>
<dbReference type="InterPro" id="IPR047542">
    <property type="entry name" value="Rcat_RBR_RNF31-like"/>
</dbReference>
<dbReference type="PANTHER" id="PTHR16004">
    <property type="entry name" value="RING FINGER PROTEIN 31-RELATED"/>
    <property type="match status" value="1"/>
</dbReference>
<dbReference type="SMART" id="SM00647">
    <property type="entry name" value="IBR"/>
    <property type="match status" value="2"/>
</dbReference>
<dbReference type="InterPro" id="IPR047541">
    <property type="entry name" value="RNF31_RBR_mRING-HC-like"/>
</dbReference>
<feature type="domain" description="UEV" evidence="10">
    <location>
        <begin position="5"/>
        <end position="149"/>
    </location>
</feature>
<evidence type="ECO:0000259" key="11">
    <source>
        <dbReference type="PROSITE" id="PS51873"/>
    </source>
</evidence>
<dbReference type="Pfam" id="PF05743">
    <property type="entry name" value="UEV"/>
    <property type="match status" value="1"/>
</dbReference>
<feature type="domain" description="RING-type" evidence="9">
    <location>
        <begin position="491"/>
        <end position="539"/>
    </location>
</feature>
<gene>
    <name evidence="12" type="ORF">AGOR_G00041270</name>
</gene>
<dbReference type="GO" id="GO:0061630">
    <property type="term" value="F:ubiquitin protein ligase activity"/>
    <property type="evidence" value="ECO:0007669"/>
    <property type="project" value="TreeGrafter"/>
</dbReference>
<dbReference type="Pfam" id="PF18091">
    <property type="entry name" value="E3_UbLigase_RBR"/>
    <property type="match status" value="1"/>
</dbReference>
<dbReference type="SUPFAM" id="SSF57850">
    <property type="entry name" value="RING/U-box"/>
    <property type="match status" value="3"/>
</dbReference>
<evidence type="ECO:0000256" key="1">
    <source>
        <dbReference type="ARBA" id="ARBA00022679"/>
    </source>
</evidence>
<feature type="domain" description="RING-type" evidence="11">
    <location>
        <begin position="487"/>
        <end position="724"/>
    </location>
</feature>
<dbReference type="GO" id="GO:0015031">
    <property type="term" value="P:protein transport"/>
    <property type="evidence" value="ECO:0007669"/>
    <property type="project" value="InterPro"/>
</dbReference>
<dbReference type="SUPFAM" id="SSF54495">
    <property type="entry name" value="UBC-like"/>
    <property type="match status" value="1"/>
</dbReference>